<evidence type="ECO:0000313" key="3">
    <source>
        <dbReference type="Proteomes" id="UP000270094"/>
    </source>
</evidence>
<sequence length="159" mass="17944">MVTYRYLTNPDQSSLSTLYYRRAVEMDADVGQAFNQLAINETPLNSVRLFLLALLARRPFQKAWDNLKRTFEQKVDGQISCFAVSLPYIIMVSYSRTNLDSEGIRLVEAIKSLNDPLRDRHLASLLLILSLSTRLAVDSGNGKVVCHTSCTYGGYVYVL</sequence>
<organism evidence="2 3">
    <name type="scientific">Strongylus vulgaris</name>
    <name type="common">Blood worm</name>
    <dbReference type="NCBI Taxonomy" id="40348"/>
    <lineage>
        <taxon>Eukaryota</taxon>
        <taxon>Metazoa</taxon>
        <taxon>Ecdysozoa</taxon>
        <taxon>Nematoda</taxon>
        <taxon>Chromadorea</taxon>
        <taxon>Rhabditida</taxon>
        <taxon>Rhabditina</taxon>
        <taxon>Rhabditomorpha</taxon>
        <taxon>Strongyloidea</taxon>
        <taxon>Strongylidae</taxon>
        <taxon>Strongylus</taxon>
    </lineage>
</organism>
<dbReference type="EMBL" id="UYYB01019236">
    <property type="protein sequence ID" value="VDM71191.1"/>
    <property type="molecule type" value="Genomic_DNA"/>
</dbReference>
<name>A0A3P7ID79_STRVU</name>
<dbReference type="OrthoDB" id="5858760at2759"/>
<proteinExistence type="predicted"/>
<evidence type="ECO:0000259" key="1">
    <source>
        <dbReference type="Pfam" id="PF22695"/>
    </source>
</evidence>
<gene>
    <name evidence="2" type="ORF">SVUK_LOCUS6189</name>
</gene>
<dbReference type="Proteomes" id="UP000270094">
    <property type="component" value="Unassembled WGS sequence"/>
</dbReference>
<dbReference type="SUPFAM" id="SSF48452">
    <property type="entry name" value="TPR-like"/>
    <property type="match status" value="1"/>
</dbReference>
<dbReference type="InterPro" id="IPR054534">
    <property type="entry name" value="EST1-like_DNA_bind"/>
</dbReference>
<reference evidence="2 3" key="1">
    <citation type="submission" date="2018-11" db="EMBL/GenBank/DDBJ databases">
        <authorList>
            <consortium name="Pathogen Informatics"/>
        </authorList>
    </citation>
    <scope>NUCLEOTIDE SEQUENCE [LARGE SCALE GENOMIC DNA]</scope>
</reference>
<dbReference type="Pfam" id="PF22695">
    <property type="entry name" value="EST1-like_DNA_bind"/>
    <property type="match status" value="1"/>
</dbReference>
<dbReference type="Gene3D" id="1.25.40.10">
    <property type="entry name" value="Tetratricopeptide repeat domain"/>
    <property type="match status" value="1"/>
</dbReference>
<dbReference type="AlphaFoldDB" id="A0A3P7ID79"/>
<feature type="domain" description="EST1-like DNA-binding" evidence="1">
    <location>
        <begin position="5"/>
        <end position="110"/>
    </location>
</feature>
<accession>A0A3P7ID79</accession>
<keyword evidence="3" id="KW-1185">Reference proteome</keyword>
<protein>
    <recommendedName>
        <fullName evidence="1">EST1-like DNA-binding domain-containing protein</fullName>
    </recommendedName>
</protein>
<dbReference type="InterPro" id="IPR011990">
    <property type="entry name" value="TPR-like_helical_dom_sf"/>
</dbReference>
<evidence type="ECO:0000313" key="2">
    <source>
        <dbReference type="EMBL" id="VDM71191.1"/>
    </source>
</evidence>